<reference evidence="2" key="1">
    <citation type="journal article" date="2014" name="Int. J. Syst. Evol. Microbiol.">
        <title>Complete genome sequence of Corynebacterium casei LMG S-19264T (=DSM 44701T), isolated from a smear-ripened cheese.</title>
        <authorList>
            <consortium name="US DOE Joint Genome Institute (JGI-PGF)"/>
            <person name="Walter F."/>
            <person name="Albersmeier A."/>
            <person name="Kalinowski J."/>
            <person name="Ruckert C."/>
        </authorList>
    </citation>
    <scope>NUCLEOTIDE SEQUENCE</scope>
    <source>
        <strain evidence="2">CGMCC 1.15371</strain>
    </source>
</reference>
<comment type="similarity">
    <text evidence="1">Belongs to the HyuE racemase family.</text>
</comment>
<evidence type="ECO:0000313" key="2">
    <source>
        <dbReference type="EMBL" id="GGE42234.1"/>
    </source>
</evidence>
<evidence type="ECO:0000256" key="1">
    <source>
        <dbReference type="ARBA" id="ARBA00038414"/>
    </source>
</evidence>
<dbReference type="InterPro" id="IPR015942">
    <property type="entry name" value="Asp/Glu/hydantoin_racemase"/>
</dbReference>
<gene>
    <name evidence="2" type="ORF">GCM10011391_21290</name>
</gene>
<keyword evidence="3" id="KW-1185">Reference proteome</keyword>
<dbReference type="AlphaFoldDB" id="A0A8J2YEA5"/>
<protein>
    <recommendedName>
        <fullName evidence="4">Asp/Glu/hydantoin racemase</fullName>
    </recommendedName>
</protein>
<evidence type="ECO:0008006" key="4">
    <source>
        <dbReference type="Google" id="ProtNLM"/>
    </source>
</evidence>
<dbReference type="Proteomes" id="UP000628775">
    <property type="component" value="Unassembled WGS sequence"/>
</dbReference>
<proteinExistence type="inferred from homology"/>
<dbReference type="Pfam" id="PF01177">
    <property type="entry name" value="Asp_Glu_race"/>
    <property type="match status" value="1"/>
</dbReference>
<dbReference type="RefSeq" id="WP_188693391.1">
    <property type="nucleotide sequence ID" value="NZ_BMIR01000009.1"/>
</dbReference>
<evidence type="ECO:0000313" key="3">
    <source>
        <dbReference type="Proteomes" id="UP000628775"/>
    </source>
</evidence>
<dbReference type="Gene3D" id="3.40.50.12500">
    <property type="match status" value="1"/>
</dbReference>
<accession>A0A8J2YEA5</accession>
<sequence>MSYRIGLVHATLNAVEPMNAAFRKYAPNVECLNFLDEGLIKALNETGQITPEMIQRLEDLVHKAEASGVDGVLLTCSSFTPQARLVQSKFDMPVLSVDLAMLEQAVEMGHYIGLIATVAAAGPTSEKILIELAEEKGKEISVVTEVVTEAFKALNQGNTAQHDALIQDKIAELSGHCDVIVLAQISMIRALEADRAYPKPVLTSPEISIAAILSALDKRSS</sequence>
<comment type="caution">
    <text evidence="2">The sequence shown here is derived from an EMBL/GenBank/DDBJ whole genome shotgun (WGS) entry which is preliminary data.</text>
</comment>
<dbReference type="InterPro" id="IPR053714">
    <property type="entry name" value="Iso_Racemase_Enz_sf"/>
</dbReference>
<organism evidence="2 3">
    <name type="scientific">Pullulanibacillus camelliae</name>
    <dbReference type="NCBI Taxonomy" id="1707096"/>
    <lineage>
        <taxon>Bacteria</taxon>
        <taxon>Bacillati</taxon>
        <taxon>Bacillota</taxon>
        <taxon>Bacilli</taxon>
        <taxon>Bacillales</taxon>
        <taxon>Sporolactobacillaceae</taxon>
        <taxon>Pullulanibacillus</taxon>
    </lineage>
</organism>
<name>A0A8J2YEA5_9BACL</name>
<dbReference type="GO" id="GO:0047661">
    <property type="term" value="F:amino-acid racemase activity"/>
    <property type="evidence" value="ECO:0007669"/>
    <property type="project" value="InterPro"/>
</dbReference>
<reference evidence="2" key="2">
    <citation type="submission" date="2020-09" db="EMBL/GenBank/DDBJ databases">
        <authorList>
            <person name="Sun Q."/>
            <person name="Zhou Y."/>
        </authorList>
    </citation>
    <scope>NUCLEOTIDE SEQUENCE</scope>
    <source>
        <strain evidence="2">CGMCC 1.15371</strain>
    </source>
</reference>
<dbReference type="EMBL" id="BMIR01000009">
    <property type="protein sequence ID" value="GGE42234.1"/>
    <property type="molecule type" value="Genomic_DNA"/>
</dbReference>